<organism evidence="2 3">
    <name type="scientific">Talaromyces pinophilus</name>
    <name type="common">Penicillium pinophilum</name>
    <dbReference type="NCBI Taxonomy" id="128442"/>
    <lineage>
        <taxon>Eukaryota</taxon>
        <taxon>Fungi</taxon>
        <taxon>Dikarya</taxon>
        <taxon>Ascomycota</taxon>
        <taxon>Pezizomycotina</taxon>
        <taxon>Eurotiomycetes</taxon>
        <taxon>Eurotiomycetidae</taxon>
        <taxon>Eurotiales</taxon>
        <taxon>Trichocomaceae</taxon>
        <taxon>Talaromyces</taxon>
        <taxon>Talaromyces sect. Talaromyces</taxon>
    </lineage>
</organism>
<accession>A0A6V8H8V1</accession>
<protein>
    <submittedName>
        <fullName evidence="2">Uncharacterized protein</fullName>
    </submittedName>
</protein>
<name>A0A6V8H8V1_TALPI</name>
<evidence type="ECO:0000313" key="2">
    <source>
        <dbReference type="EMBL" id="GAM37118.1"/>
    </source>
</evidence>
<keyword evidence="1" id="KW-0732">Signal</keyword>
<evidence type="ECO:0000256" key="1">
    <source>
        <dbReference type="SAM" id="SignalP"/>
    </source>
</evidence>
<comment type="caution">
    <text evidence="2">The sequence shown here is derived from an EMBL/GenBank/DDBJ whole genome shotgun (WGS) entry which is preliminary data.</text>
</comment>
<gene>
    <name evidence="2" type="ORF">TCE0_022r06752</name>
</gene>
<proteinExistence type="predicted"/>
<feature type="chain" id="PRO_5027901884" evidence="1">
    <location>
        <begin position="21"/>
        <end position="112"/>
    </location>
</feature>
<dbReference type="EMBL" id="DF933818">
    <property type="protein sequence ID" value="GAM37118.1"/>
    <property type="molecule type" value="Genomic_DNA"/>
</dbReference>
<dbReference type="AlphaFoldDB" id="A0A6V8H8V1"/>
<feature type="signal peptide" evidence="1">
    <location>
        <begin position="1"/>
        <end position="20"/>
    </location>
</feature>
<sequence>MYNLKLITLAGLLLASQVIASRISYTAYNKSGGVNKSGNWETKAGGRIPDEKDEEVITEIGGWSNGRFSASQNTRTGIIIVKALVEADDKTGATDLNNEAQQLVQQHVGQQG</sequence>
<keyword evidence="3" id="KW-1185">Reference proteome</keyword>
<reference evidence="3" key="1">
    <citation type="journal article" date="2015" name="Genome Announc.">
        <title>Draft genome sequence of Talaromyces cellulolyticus strain Y-94, a source of lignocellulosic biomass-degrading enzymes.</title>
        <authorList>
            <person name="Fujii T."/>
            <person name="Koike H."/>
            <person name="Sawayama S."/>
            <person name="Yano S."/>
            <person name="Inoue H."/>
        </authorList>
    </citation>
    <scope>NUCLEOTIDE SEQUENCE [LARGE SCALE GENOMIC DNA]</scope>
    <source>
        <strain evidence="3">Y-94</strain>
    </source>
</reference>
<dbReference type="Proteomes" id="UP000053095">
    <property type="component" value="Unassembled WGS sequence"/>
</dbReference>
<evidence type="ECO:0000313" key="3">
    <source>
        <dbReference type="Proteomes" id="UP000053095"/>
    </source>
</evidence>